<sequence>MATNSVSLQTQHNSTNTLPRMIIAIDKLDAIKMLEDIIFLKIDGIILNWNMYSFSVPIDTLGVKTVCLRLVDGCSTAEAANRDKLIQQIALATSTETKEDTTPISTLIKIEPIKVKHEADMDQ</sequence>
<evidence type="ECO:0000313" key="2">
    <source>
        <dbReference type="Proteomes" id="UP000054538"/>
    </source>
</evidence>
<gene>
    <name evidence="1" type="ORF">PAXRUDRAFT_17869</name>
</gene>
<proteinExistence type="predicted"/>
<accession>A0A0D0D062</accession>
<keyword evidence="2" id="KW-1185">Reference proteome</keyword>
<protein>
    <submittedName>
        <fullName evidence="1">Uncharacterized protein</fullName>
    </submittedName>
</protein>
<name>A0A0D0D062_9AGAM</name>
<dbReference type="InParanoid" id="A0A0D0D062"/>
<dbReference type="EMBL" id="KN827241">
    <property type="protein sequence ID" value="KIK76906.1"/>
    <property type="molecule type" value="Genomic_DNA"/>
</dbReference>
<dbReference type="Proteomes" id="UP000054538">
    <property type="component" value="Unassembled WGS sequence"/>
</dbReference>
<reference evidence="2" key="2">
    <citation type="submission" date="2015-01" db="EMBL/GenBank/DDBJ databases">
        <title>Evolutionary Origins and Diversification of the Mycorrhizal Mutualists.</title>
        <authorList>
            <consortium name="DOE Joint Genome Institute"/>
            <consortium name="Mycorrhizal Genomics Consortium"/>
            <person name="Kohler A."/>
            <person name="Kuo A."/>
            <person name="Nagy L.G."/>
            <person name="Floudas D."/>
            <person name="Copeland A."/>
            <person name="Barry K.W."/>
            <person name="Cichocki N."/>
            <person name="Veneault-Fourrey C."/>
            <person name="LaButti K."/>
            <person name="Lindquist E.A."/>
            <person name="Lipzen A."/>
            <person name="Lundell T."/>
            <person name="Morin E."/>
            <person name="Murat C."/>
            <person name="Riley R."/>
            <person name="Ohm R."/>
            <person name="Sun H."/>
            <person name="Tunlid A."/>
            <person name="Henrissat B."/>
            <person name="Grigoriev I.V."/>
            <person name="Hibbett D.S."/>
            <person name="Martin F."/>
        </authorList>
    </citation>
    <scope>NUCLEOTIDE SEQUENCE [LARGE SCALE GENOMIC DNA]</scope>
    <source>
        <strain evidence="2">Ve08.2h10</strain>
    </source>
</reference>
<dbReference type="AlphaFoldDB" id="A0A0D0D062"/>
<evidence type="ECO:0000313" key="1">
    <source>
        <dbReference type="EMBL" id="KIK76906.1"/>
    </source>
</evidence>
<dbReference type="HOGENOM" id="CLU_2015984_0_0_1"/>
<dbReference type="OrthoDB" id="2625358at2759"/>
<organism evidence="1 2">
    <name type="scientific">Paxillus rubicundulus Ve08.2h10</name>
    <dbReference type="NCBI Taxonomy" id="930991"/>
    <lineage>
        <taxon>Eukaryota</taxon>
        <taxon>Fungi</taxon>
        <taxon>Dikarya</taxon>
        <taxon>Basidiomycota</taxon>
        <taxon>Agaricomycotina</taxon>
        <taxon>Agaricomycetes</taxon>
        <taxon>Agaricomycetidae</taxon>
        <taxon>Boletales</taxon>
        <taxon>Paxilineae</taxon>
        <taxon>Paxillaceae</taxon>
        <taxon>Paxillus</taxon>
    </lineage>
</organism>
<reference evidence="1 2" key="1">
    <citation type="submission" date="2014-04" db="EMBL/GenBank/DDBJ databases">
        <authorList>
            <consortium name="DOE Joint Genome Institute"/>
            <person name="Kuo A."/>
            <person name="Kohler A."/>
            <person name="Jargeat P."/>
            <person name="Nagy L.G."/>
            <person name="Floudas D."/>
            <person name="Copeland A."/>
            <person name="Barry K.W."/>
            <person name="Cichocki N."/>
            <person name="Veneault-Fourrey C."/>
            <person name="LaButti K."/>
            <person name="Lindquist E.A."/>
            <person name="Lipzen A."/>
            <person name="Lundell T."/>
            <person name="Morin E."/>
            <person name="Murat C."/>
            <person name="Sun H."/>
            <person name="Tunlid A."/>
            <person name="Henrissat B."/>
            <person name="Grigoriev I.V."/>
            <person name="Hibbett D.S."/>
            <person name="Martin F."/>
            <person name="Nordberg H.P."/>
            <person name="Cantor M.N."/>
            <person name="Hua S.X."/>
        </authorList>
    </citation>
    <scope>NUCLEOTIDE SEQUENCE [LARGE SCALE GENOMIC DNA]</scope>
    <source>
        <strain evidence="1 2">Ve08.2h10</strain>
    </source>
</reference>